<organism evidence="2 3">
    <name type="scientific">Dactylellina haptotyla (strain CBS 200.50)</name>
    <name type="common">Nematode-trapping fungus</name>
    <name type="synonym">Monacrosporium haptotylum</name>
    <dbReference type="NCBI Taxonomy" id="1284197"/>
    <lineage>
        <taxon>Eukaryota</taxon>
        <taxon>Fungi</taxon>
        <taxon>Dikarya</taxon>
        <taxon>Ascomycota</taxon>
        <taxon>Pezizomycotina</taxon>
        <taxon>Orbiliomycetes</taxon>
        <taxon>Orbiliales</taxon>
        <taxon>Orbiliaceae</taxon>
        <taxon>Dactylellina</taxon>
    </lineage>
</organism>
<evidence type="ECO:0000313" key="2">
    <source>
        <dbReference type="EMBL" id="EPS40480.1"/>
    </source>
</evidence>
<feature type="region of interest" description="Disordered" evidence="1">
    <location>
        <begin position="36"/>
        <end position="61"/>
    </location>
</feature>
<dbReference type="HOGENOM" id="CLU_1875360_0_0_1"/>
<gene>
    <name evidence="2" type="ORF">H072_5673</name>
</gene>
<accession>S8ABX1</accession>
<protein>
    <submittedName>
        <fullName evidence="2">Uncharacterized protein</fullName>
    </submittedName>
</protein>
<reference evidence="3" key="2">
    <citation type="submission" date="2013-04" db="EMBL/GenBank/DDBJ databases">
        <title>Genomic mechanisms accounting for the adaptation to parasitism in nematode-trapping fungi.</title>
        <authorList>
            <person name="Ahren D.G."/>
        </authorList>
    </citation>
    <scope>NUCLEOTIDE SEQUENCE [LARGE SCALE GENOMIC DNA]</scope>
    <source>
        <strain evidence="3">CBS 200.50</strain>
    </source>
</reference>
<dbReference type="EMBL" id="AQGS01000349">
    <property type="protein sequence ID" value="EPS40480.1"/>
    <property type="molecule type" value="Genomic_DNA"/>
</dbReference>
<dbReference type="Proteomes" id="UP000015100">
    <property type="component" value="Unassembled WGS sequence"/>
</dbReference>
<comment type="caution">
    <text evidence="2">The sequence shown here is derived from an EMBL/GenBank/DDBJ whole genome shotgun (WGS) entry which is preliminary data.</text>
</comment>
<sequence>MVLGLPCQFDYHNVTYAIQRTFGHLLPRRLQNRGIIDGGNPYDRYDDFPPTSPGGGSYNTSVDQVSRIKAREKDQILAGSVSGADVYNRNSGVRRSSIKCTTGSDGSREEVRWCEEVNFVDGDDGKGKRGSISRAV</sequence>
<proteinExistence type="predicted"/>
<name>S8ABX1_DACHA</name>
<evidence type="ECO:0000256" key="1">
    <source>
        <dbReference type="SAM" id="MobiDB-lite"/>
    </source>
</evidence>
<evidence type="ECO:0000313" key="3">
    <source>
        <dbReference type="Proteomes" id="UP000015100"/>
    </source>
</evidence>
<keyword evidence="3" id="KW-1185">Reference proteome</keyword>
<dbReference type="OrthoDB" id="5406920at2759"/>
<dbReference type="AlphaFoldDB" id="S8ABX1"/>
<dbReference type="OMA" id="GLPCQFD"/>
<reference evidence="2 3" key="1">
    <citation type="journal article" date="2013" name="PLoS Genet.">
        <title>Genomic mechanisms accounting for the adaptation to parasitism in nematode-trapping fungi.</title>
        <authorList>
            <person name="Meerupati T."/>
            <person name="Andersson K.M."/>
            <person name="Friman E."/>
            <person name="Kumar D."/>
            <person name="Tunlid A."/>
            <person name="Ahren D."/>
        </authorList>
    </citation>
    <scope>NUCLEOTIDE SEQUENCE [LARGE SCALE GENOMIC DNA]</scope>
    <source>
        <strain evidence="2 3">CBS 200.50</strain>
    </source>
</reference>